<dbReference type="PROSITE" id="PS50011">
    <property type="entry name" value="PROTEIN_KINASE_DOM"/>
    <property type="match status" value="1"/>
</dbReference>
<dbReference type="InterPro" id="IPR000626">
    <property type="entry name" value="Ubiquitin-like_dom"/>
</dbReference>
<dbReference type="InterPro" id="IPR000938">
    <property type="entry name" value="CAP-Gly_domain"/>
</dbReference>
<name>A0A075AXR1_ROZAC</name>
<dbReference type="EMBL" id="KE561054">
    <property type="protein sequence ID" value="EPZ33512.1"/>
    <property type="molecule type" value="Genomic_DNA"/>
</dbReference>
<dbReference type="PROSITE" id="PS00845">
    <property type="entry name" value="CAP_GLY_1"/>
    <property type="match status" value="1"/>
</dbReference>
<dbReference type="InterPro" id="IPR050117">
    <property type="entry name" value="MAPK"/>
</dbReference>
<evidence type="ECO:0000256" key="4">
    <source>
        <dbReference type="ARBA" id="ARBA00022527"/>
    </source>
</evidence>
<dbReference type="Gene3D" id="3.10.20.90">
    <property type="entry name" value="Phosphatidylinositol 3-kinase Catalytic Subunit, Chain A, domain 1"/>
    <property type="match status" value="1"/>
</dbReference>
<dbReference type="AlphaFoldDB" id="A0A075AXR1"/>
<evidence type="ECO:0000313" key="16">
    <source>
        <dbReference type="EMBL" id="RKP20698.1"/>
    </source>
</evidence>
<accession>A0A075AXR1</accession>
<organism evidence="15 17">
    <name type="scientific">Rozella allomycis (strain CSF55)</name>
    <dbReference type="NCBI Taxonomy" id="988480"/>
    <lineage>
        <taxon>Eukaryota</taxon>
        <taxon>Fungi</taxon>
        <taxon>Fungi incertae sedis</taxon>
        <taxon>Cryptomycota</taxon>
        <taxon>Cryptomycota incertae sedis</taxon>
        <taxon>Rozella</taxon>
    </lineage>
</organism>
<dbReference type="SMART" id="SM01052">
    <property type="entry name" value="CAP_GLY"/>
    <property type="match status" value="1"/>
</dbReference>
<dbReference type="OrthoDB" id="2130750at2759"/>
<dbReference type="PROSITE" id="PS00108">
    <property type="entry name" value="PROTEIN_KINASE_ST"/>
    <property type="match status" value="1"/>
</dbReference>
<evidence type="ECO:0000259" key="14">
    <source>
        <dbReference type="PROSITE" id="PS50245"/>
    </source>
</evidence>
<dbReference type="Gene3D" id="3.30.200.20">
    <property type="entry name" value="Phosphorylase Kinase, domain 1"/>
    <property type="match status" value="1"/>
</dbReference>
<evidence type="ECO:0000256" key="8">
    <source>
        <dbReference type="ARBA" id="ARBA00022840"/>
    </source>
</evidence>
<dbReference type="Gene3D" id="1.10.510.10">
    <property type="entry name" value="Transferase(Phosphotransferase) domain 1"/>
    <property type="match status" value="1"/>
</dbReference>
<dbReference type="Pfam" id="PF14560">
    <property type="entry name" value="Ubiquitin_2"/>
    <property type="match status" value="1"/>
</dbReference>
<keyword evidence="5" id="KW-0808">Transferase</keyword>
<comment type="subcellular location">
    <subcellularLocation>
        <location evidence="2">Cytoplasm</location>
    </subcellularLocation>
    <subcellularLocation>
        <location evidence="1">Nucleus</location>
    </subcellularLocation>
</comment>
<dbReference type="Proteomes" id="UP000281549">
    <property type="component" value="Unassembled WGS sequence"/>
</dbReference>
<dbReference type="Gene3D" id="2.30.30.190">
    <property type="entry name" value="CAP Gly-rich-like domain"/>
    <property type="match status" value="1"/>
</dbReference>
<reference evidence="15 17" key="1">
    <citation type="journal article" date="2013" name="Curr. Biol.">
        <title>Shared signatures of parasitism and phylogenomics unite Cryptomycota and microsporidia.</title>
        <authorList>
            <person name="James T.Y."/>
            <person name="Pelin A."/>
            <person name="Bonen L."/>
            <person name="Ahrendt S."/>
            <person name="Sain D."/>
            <person name="Corradi N."/>
            <person name="Stajich J.E."/>
        </authorList>
    </citation>
    <scope>NUCLEOTIDE SEQUENCE [LARGE SCALE GENOMIC DNA]</scope>
    <source>
        <strain evidence="15 17">CSF55</strain>
        <strain evidence="15 17">CSF55</strain>
    </source>
</reference>
<evidence type="ECO:0000313" key="17">
    <source>
        <dbReference type="Proteomes" id="UP000030755"/>
    </source>
</evidence>
<dbReference type="PROSITE" id="PS00107">
    <property type="entry name" value="PROTEIN_KINASE_ATP"/>
    <property type="match status" value="1"/>
</dbReference>
<dbReference type="InterPro" id="IPR011009">
    <property type="entry name" value="Kinase-like_dom_sf"/>
</dbReference>
<dbReference type="GO" id="GO:0005829">
    <property type="term" value="C:cytosol"/>
    <property type="evidence" value="ECO:0007669"/>
    <property type="project" value="UniProtKB-ARBA"/>
</dbReference>
<dbReference type="SUPFAM" id="SSF56112">
    <property type="entry name" value="Protein kinase-like (PK-like)"/>
    <property type="match status" value="1"/>
</dbReference>
<dbReference type="FunFam" id="2.30.30.190:FF:000013">
    <property type="entry name" value="Tubulin-folding cofactor B"/>
    <property type="match status" value="1"/>
</dbReference>
<gene>
    <name evidence="15" type="ORF">O9G_001263</name>
    <name evidence="16" type="ORF">ROZALSC1DRAFT_27831</name>
</gene>
<dbReference type="InterPro" id="IPR008271">
    <property type="entry name" value="Ser/Thr_kinase_AS"/>
</dbReference>
<dbReference type="GO" id="GO:0005634">
    <property type="term" value="C:nucleus"/>
    <property type="evidence" value="ECO:0007669"/>
    <property type="project" value="UniProtKB-SubCell"/>
</dbReference>
<evidence type="ECO:0000256" key="12">
    <source>
        <dbReference type="PROSITE-ProRule" id="PRU10141"/>
    </source>
</evidence>
<dbReference type="EMBL" id="ML005030">
    <property type="protein sequence ID" value="RKP20698.1"/>
    <property type="molecule type" value="Genomic_DNA"/>
</dbReference>
<proteinExistence type="inferred from homology"/>
<keyword evidence="17" id="KW-1185">Reference proteome</keyword>
<feature type="domain" description="Protein kinase" evidence="13">
    <location>
        <begin position="20"/>
        <end position="311"/>
    </location>
</feature>
<evidence type="ECO:0000313" key="15">
    <source>
        <dbReference type="EMBL" id="EPZ33512.1"/>
    </source>
</evidence>
<comment type="similarity">
    <text evidence="11">Belongs to the TBCB family.</text>
</comment>
<evidence type="ECO:0000256" key="6">
    <source>
        <dbReference type="ARBA" id="ARBA00022741"/>
    </source>
</evidence>
<dbReference type="SMART" id="SM00220">
    <property type="entry name" value="S_TKc"/>
    <property type="match status" value="1"/>
</dbReference>
<reference evidence="16" key="3">
    <citation type="submission" date="2018-08" db="EMBL/GenBank/DDBJ databases">
        <title>Leveraging single-cell genomics to expand the Fungal Tree of Life.</title>
        <authorList>
            <consortium name="DOE Joint Genome Institute"/>
            <person name="Ahrendt S.R."/>
            <person name="Quandt C.A."/>
            <person name="Ciobanu D."/>
            <person name="Clum A."/>
            <person name="Salamov A."/>
            <person name="Andreopoulos B."/>
            <person name="Cheng J.-F."/>
            <person name="Woyke T."/>
            <person name="Pelin A."/>
            <person name="Henrissat B."/>
            <person name="Reynolds N."/>
            <person name="Benny G.L."/>
            <person name="Smith M.E."/>
            <person name="James T.Y."/>
            <person name="Grigoriev I.V."/>
        </authorList>
    </citation>
    <scope>NUCLEOTIDE SEQUENCE</scope>
    <source>
        <strain evidence="16">CSF55</strain>
    </source>
</reference>
<dbReference type="GO" id="GO:0005524">
    <property type="term" value="F:ATP binding"/>
    <property type="evidence" value="ECO:0007669"/>
    <property type="project" value="UniProtKB-UniRule"/>
</dbReference>
<dbReference type="GO" id="GO:0004674">
    <property type="term" value="F:protein serine/threonine kinase activity"/>
    <property type="evidence" value="ECO:0007669"/>
    <property type="project" value="UniProtKB-KW"/>
</dbReference>
<evidence type="ECO:0000256" key="10">
    <source>
        <dbReference type="ARBA" id="ARBA00023242"/>
    </source>
</evidence>
<dbReference type="FunFam" id="1.10.510.10:FF:000624">
    <property type="entry name" value="Mitogen-activated protein kinase"/>
    <property type="match status" value="1"/>
</dbReference>
<keyword evidence="4" id="KW-0723">Serine/threonine-protein kinase</keyword>
<feature type="domain" description="CAP-Gly" evidence="14">
    <location>
        <begin position="460"/>
        <end position="502"/>
    </location>
</feature>
<feature type="binding site" evidence="12">
    <location>
        <position position="50"/>
    </location>
    <ligand>
        <name>ATP</name>
        <dbReference type="ChEBI" id="CHEBI:30616"/>
    </ligand>
</feature>
<keyword evidence="6 12" id="KW-0547">Nucleotide-binding</keyword>
<keyword evidence="7 15" id="KW-0418">Kinase</keyword>
<dbReference type="InterPro" id="IPR000719">
    <property type="entry name" value="Prot_kinase_dom"/>
</dbReference>
<evidence type="ECO:0000256" key="2">
    <source>
        <dbReference type="ARBA" id="ARBA00004496"/>
    </source>
</evidence>
<evidence type="ECO:0000256" key="9">
    <source>
        <dbReference type="ARBA" id="ARBA00023186"/>
    </source>
</evidence>
<evidence type="ECO:0000256" key="5">
    <source>
        <dbReference type="ARBA" id="ARBA00022679"/>
    </source>
</evidence>
<dbReference type="Pfam" id="PF01302">
    <property type="entry name" value="CAP_GLY"/>
    <property type="match status" value="1"/>
</dbReference>
<dbReference type="PROSITE" id="PS50245">
    <property type="entry name" value="CAP_GLY_2"/>
    <property type="match status" value="1"/>
</dbReference>
<protein>
    <submittedName>
        <fullName evidence="16">Kinase-like protein</fullName>
    </submittedName>
    <submittedName>
        <fullName evidence="15">Protein kinase, catalytic domain-containing protein</fullName>
    </submittedName>
</protein>
<dbReference type="Pfam" id="PF00069">
    <property type="entry name" value="Pkinase"/>
    <property type="match status" value="1"/>
</dbReference>
<dbReference type="Proteomes" id="UP000030755">
    <property type="component" value="Unassembled WGS sequence"/>
</dbReference>
<reference evidence="18" key="2">
    <citation type="journal article" date="2018" name="Nat. Microbiol.">
        <title>Leveraging single-cell genomics to expand the fungal tree of life.</title>
        <authorList>
            <person name="Ahrendt S.R."/>
            <person name="Quandt C.A."/>
            <person name="Ciobanu D."/>
            <person name="Clum A."/>
            <person name="Salamov A."/>
            <person name="Andreopoulos B."/>
            <person name="Cheng J.F."/>
            <person name="Woyke T."/>
            <person name="Pelin A."/>
            <person name="Henrissat B."/>
            <person name="Reynolds N.K."/>
            <person name="Benny G.L."/>
            <person name="Smith M.E."/>
            <person name="James T.Y."/>
            <person name="Grigoriev I.V."/>
        </authorList>
    </citation>
    <scope>NUCLEOTIDE SEQUENCE [LARGE SCALE GENOMIC DNA]</scope>
    <source>
        <strain evidence="18">CSF55</strain>
    </source>
</reference>
<sequence>MSSFTIENIGGITFKVPARYRLISRIGQGAYGYVVNGYDQTAHSYVAIKKLSNITTSINDLKRIYRELEIIKQLNHENILKVDAAFVSESYASFEDIYLVSELMDMDLHQLISSKQNLSYDHCIFISYQIARALKYLHSANIIHRDLKPSNILINMNCDLGDFGLARDLNVHLNQDDKQQMSGYIATRWYRAPEIIFQVKKYTTAIDIFSFGCIMFEIFTGTPLMPGRTTMHQIKLMIQTLGSQDLEIFRTAENQDIFKVAASFCNNKEEPGMNKLLLSLPLHARNVIKGCLELNPDKRFDSNALIKNPFFQVFHDPNDEGKLEPITGIPLSSMHVTLVTSTNKNGLPLLNEEAYLGAYPVEDYSKLQVIDLNPDRIKGSFTDTSQVKKFEITDEEYSKRTDSVRAFKERNKLGRFAEPTEETVKIQAEYKKLAMEIQIGNRCEVDSEGILKRGTIKFVGETEFKPGVWVGIEFDEPVGKHDGSVQGIAYFAAKKNHGAFVRPTNVKVGDFPEKDIFEELEEL</sequence>
<dbReference type="SUPFAM" id="SSF74924">
    <property type="entry name" value="Cap-Gly domain"/>
    <property type="match status" value="1"/>
</dbReference>
<evidence type="ECO:0000259" key="13">
    <source>
        <dbReference type="PROSITE" id="PS50011"/>
    </source>
</evidence>
<dbReference type="InterPro" id="IPR017441">
    <property type="entry name" value="Protein_kinase_ATP_BS"/>
</dbReference>
<keyword evidence="3" id="KW-0963">Cytoplasm</keyword>
<evidence type="ECO:0000256" key="7">
    <source>
        <dbReference type="ARBA" id="ARBA00022777"/>
    </source>
</evidence>
<dbReference type="SUPFAM" id="SSF54236">
    <property type="entry name" value="Ubiquitin-like"/>
    <property type="match status" value="1"/>
</dbReference>
<keyword evidence="10" id="KW-0539">Nucleus</keyword>
<evidence type="ECO:0000256" key="3">
    <source>
        <dbReference type="ARBA" id="ARBA00022490"/>
    </source>
</evidence>
<keyword evidence="9" id="KW-0143">Chaperone</keyword>
<dbReference type="PANTHER" id="PTHR24055">
    <property type="entry name" value="MITOGEN-ACTIVATED PROTEIN KINASE"/>
    <property type="match status" value="1"/>
</dbReference>
<keyword evidence="8 12" id="KW-0067">ATP-binding</keyword>
<dbReference type="HOGENOM" id="CLU_520878_0_0_1"/>
<dbReference type="InterPro" id="IPR029071">
    <property type="entry name" value="Ubiquitin-like_domsf"/>
</dbReference>
<evidence type="ECO:0000256" key="1">
    <source>
        <dbReference type="ARBA" id="ARBA00004123"/>
    </source>
</evidence>
<dbReference type="STRING" id="988480.A0A075AXR1"/>
<evidence type="ECO:0000313" key="18">
    <source>
        <dbReference type="Proteomes" id="UP000281549"/>
    </source>
</evidence>
<evidence type="ECO:0000256" key="11">
    <source>
        <dbReference type="ARBA" id="ARBA00025779"/>
    </source>
</evidence>
<dbReference type="InterPro" id="IPR036859">
    <property type="entry name" value="CAP-Gly_dom_sf"/>
</dbReference>